<protein>
    <submittedName>
        <fullName evidence="2">Uncharacterized protein</fullName>
    </submittedName>
</protein>
<dbReference type="AlphaFoldDB" id="A0A5B7EB77"/>
<feature type="region of interest" description="Disordered" evidence="1">
    <location>
        <begin position="35"/>
        <end position="60"/>
    </location>
</feature>
<feature type="compositionally biased region" description="Polar residues" evidence="1">
    <location>
        <begin position="44"/>
        <end position="60"/>
    </location>
</feature>
<comment type="caution">
    <text evidence="2">The sequence shown here is derived from an EMBL/GenBank/DDBJ whole genome shotgun (WGS) entry which is preliminary data.</text>
</comment>
<evidence type="ECO:0000256" key="1">
    <source>
        <dbReference type="SAM" id="MobiDB-lite"/>
    </source>
</evidence>
<dbReference type="Proteomes" id="UP000324222">
    <property type="component" value="Unassembled WGS sequence"/>
</dbReference>
<organism evidence="2 3">
    <name type="scientific">Portunus trituberculatus</name>
    <name type="common">Swimming crab</name>
    <name type="synonym">Neptunus trituberculatus</name>
    <dbReference type="NCBI Taxonomy" id="210409"/>
    <lineage>
        <taxon>Eukaryota</taxon>
        <taxon>Metazoa</taxon>
        <taxon>Ecdysozoa</taxon>
        <taxon>Arthropoda</taxon>
        <taxon>Crustacea</taxon>
        <taxon>Multicrustacea</taxon>
        <taxon>Malacostraca</taxon>
        <taxon>Eumalacostraca</taxon>
        <taxon>Eucarida</taxon>
        <taxon>Decapoda</taxon>
        <taxon>Pleocyemata</taxon>
        <taxon>Brachyura</taxon>
        <taxon>Eubrachyura</taxon>
        <taxon>Portunoidea</taxon>
        <taxon>Portunidae</taxon>
        <taxon>Portuninae</taxon>
        <taxon>Portunus</taxon>
    </lineage>
</organism>
<accession>A0A5B7EB77</accession>
<evidence type="ECO:0000313" key="2">
    <source>
        <dbReference type="EMBL" id="MPC30599.1"/>
    </source>
</evidence>
<gene>
    <name evidence="2" type="ORF">E2C01_023866</name>
</gene>
<reference evidence="2 3" key="1">
    <citation type="submission" date="2019-05" db="EMBL/GenBank/DDBJ databases">
        <title>Another draft genome of Portunus trituberculatus and its Hox gene families provides insights of decapod evolution.</title>
        <authorList>
            <person name="Jeong J.-H."/>
            <person name="Song I."/>
            <person name="Kim S."/>
            <person name="Choi T."/>
            <person name="Kim D."/>
            <person name="Ryu S."/>
            <person name="Kim W."/>
        </authorList>
    </citation>
    <scope>NUCLEOTIDE SEQUENCE [LARGE SCALE GENOMIC DNA]</scope>
    <source>
        <tissue evidence="2">Muscle</tissue>
    </source>
</reference>
<sequence length="101" mass="11393">MRGVHLLLFHQLINARPCPHAELLRDDDIPASRISYSLGDPRTAGQSRCTQGANSGQSYNSYALKPGTRWCFIHPELRRISRGQAVTRSAASRRRCHHVDK</sequence>
<evidence type="ECO:0000313" key="3">
    <source>
        <dbReference type="Proteomes" id="UP000324222"/>
    </source>
</evidence>
<dbReference type="EMBL" id="VSRR010002283">
    <property type="protein sequence ID" value="MPC30599.1"/>
    <property type="molecule type" value="Genomic_DNA"/>
</dbReference>
<keyword evidence="3" id="KW-1185">Reference proteome</keyword>
<name>A0A5B7EB77_PORTR</name>
<proteinExistence type="predicted"/>